<name>A0A6A4KN09_9ERIC</name>
<dbReference type="Pfam" id="PF00230">
    <property type="entry name" value="MIP"/>
    <property type="match status" value="1"/>
</dbReference>
<evidence type="ECO:0000313" key="6">
    <source>
        <dbReference type="EMBL" id="KAE9444841.1"/>
    </source>
</evidence>
<keyword evidence="3 5" id="KW-1133">Transmembrane helix</keyword>
<protein>
    <submittedName>
        <fullName evidence="6">Uncharacterized protein</fullName>
    </submittedName>
</protein>
<evidence type="ECO:0000256" key="1">
    <source>
        <dbReference type="ARBA" id="ARBA00004141"/>
    </source>
</evidence>
<dbReference type="InterPro" id="IPR023271">
    <property type="entry name" value="Aquaporin-like"/>
</dbReference>
<feature type="non-terminal residue" evidence="6">
    <location>
        <position position="1"/>
    </location>
</feature>
<dbReference type="GO" id="GO:0016020">
    <property type="term" value="C:membrane"/>
    <property type="evidence" value="ECO:0007669"/>
    <property type="project" value="UniProtKB-SubCell"/>
</dbReference>
<dbReference type="Gene3D" id="1.20.1080.10">
    <property type="entry name" value="Glycerol uptake facilitator protein"/>
    <property type="match status" value="1"/>
</dbReference>
<reference evidence="6" key="1">
    <citation type="journal article" date="2019" name="Genome Biol. Evol.">
        <title>The Rhododendron genome and chromosomal organization provide insight into shared whole-genome duplications across the heath family (Ericaceae).</title>
        <authorList>
            <person name="Soza V.L."/>
            <person name="Lindsley D."/>
            <person name="Waalkes A."/>
            <person name="Ramage E."/>
            <person name="Patwardhan R.P."/>
            <person name="Burton J.N."/>
            <person name="Adey A."/>
            <person name="Kumar A."/>
            <person name="Qiu R."/>
            <person name="Shendure J."/>
            <person name="Hall B."/>
        </authorList>
    </citation>
    <scope>NUCLEOTIDE SEQUENCE</scope>
    <source>
        <strain evidence="6">RSF 1966-606</strain>
    </source>
</reference>
<sequence>MNRILGFGGDGLIVGGGSRDQDEGQEVVDGVDWRARPSASRSYAPSCSFSLRFGWLLMDVKGRRWAKFLFAPLLCLLVFISTTVTAAKGYAGVVINPARCFGPTVVRGGHIWDGHWIFWVRPTLASRKALASAESNQIGVNGVQLASSSEGMGSINFLV</sequence>
<dbReference type="SUPFAM" id="SSF81338">
    <property type="entry name" value="Aquaporin-like"/>
    <property type="match status" value="1"/>
</dbReference>
<accession>A0A6A4KN09</accession>
<keyword evidence="2 5" id="KW-0812">Transmembrane</keyword>
<evidence type="ECO:0000256" key="3">
    <source>
        <dbReference type="ARBA" id="ARBA00022989"/>
    </source>
</evidence>
<evidence type="ECO:0000256" key="2">
    <source>
        <dbReference type="ARBA" id="ARBA00022692"/>
    </source>
</evidence>
<evidence type="ECO:0000256" key="4">
    <source>
        <dbReference type="ARBA" id="ARBA00023136"/>
    </source>
</evidence>
<dbReference type="InterPro" id="IPR000425">
    <property type="entry name" value="MIP"/>
</dbReference>
<evidence type="ECO:0000256" key="5">
    <source>
        <dbReference type="SAM" id="Phobius"/>
    </source>
</evidence>
<dbReference type="AlphaFoldDB" id="A0A6A4KN09"/>
<keyword evidence="4 5" id="KW-0472">Membrane</keyword>
<comment type="subcellular location">
    <subcellularLocation>
        <location evidence="1">Membrane</location>
        <topology evidence="1">Multi-pass membrane protein</topology>
    </subcellularLocation>
</comment>
<dbReference type="PANTHER" id="PTHR47002:SF2">
    <property type="entry name" value="AQUAPORIN AQPAE.A-LIKE"/>
    <property type="match status" value="1"/>
</dbReference>
<proteinExistence type="predicted"/>
<comment type="caution">
    <text evidence="6">The sequence shown here is derived from an EMBL/GenBank/DDBJ whole genome shotgun (WGS) entry which is preliminary data.</text>
</comment>
<dbReference type="OrthoDB" id="1737277at2759"/>
<organism evidence="6">
    <name type="scientific">Rhododendron williamsianum</name>
    <dbReference type="NCBI Taxonomy" id="262921"/>
    <lineage>
        <taxon>Eukaryota</taxon>
        <taxon>Viridiplantae</taxon>
        <taxon>Streptophyta</taxon>
        <taxon>Embryophyta</taxon>
        <taxon>Tracheophyta</taxon>
        <taxon>Spermatophyta</taxon>
        <taxon>Magnoliopsida</taxon>
        <taxon>eudicotyledons</taxon>
        <taxon>Gunneridae</taxon>
        <taxon>Pentapetalae</taxon>
        <taxon>asterids</taxon>
        <taxon>Ericales</taxon>
        <taxon>Ericaceae</taxon>
        <taxon>Ericoideae</taxon>
        <taxon>Rhodoreae</taxon>
        <taxon>Rhododendron</taxon>
    </lineage>
</organism>
<gene>
    <name evidence="6" type="ORF">C3L33_23261</name>
</gene>
<dbReference type="PANTHER" id="PTHR47002">
    <property type="entry name" value="AQUAPORIN-LIKE"/>
    <property type="match status" value="1"/>
</dbReference>
<dbReference type="EMBL" id="QEFC01005401">
    <property type="protein sequence ID" value="KAE9444841.1"/>
    <property type="molecule type" value="Genomic_DNA"/>
</dbReference>
<feature type="transmembrane region" description="Helical" evidence="5">
    <location>
        <begin position="68"/>
        <end position="91"/>
    </location>
</feature>
<dbReference type="GO" id="GO:0015267">
    <property type="term" value="F:channel activity"/>
    <property type="evidence" value="ECO:0007669"/>
    <property type="project" value="InterPro"/>
</dbReference>